<accession>A0AA36FE58</accession>
<dbReference type="AlphaFoldDB" id="A0AA36FE58"/>
<protein>
    <recommendedName>
        <fullName evidence="4">Transmembrane protein</fullName>
    </recommendedName>
</protein>
<keyword evidence="1" id="KW-0812">Transmembrane</keyword>
<evidence type="ECO:0000313" key="2">
    <source>
        <dbReference type="EMBL" id="CAI9734975.1"/>
    </source>
</evidence>
<evidence type="ECO:0000256" key="1">
    <source>
        <dbReference type="SAM" id="Phobius"/>
    </source>
</evidence>
<keyword evidence="1" id="KW-1133">Transmembrane helix</keyword>
<proteinExistence type="predicted"/>
<reference evidence="2" key="1">
    <citation type="submission" date="2023-08" db="EMBL/GenBank/DDBJ databases">
        <authorList>
            <person name="Alioto T."/>
            <person name="Alioto T."/>
            <person name="Gomez Garrido J."/>
        </authorList>
    </citation>
    <scope>NUCLEOTIDE SEQUENCE</scope>
</reference>
<evidence type="ECO:0008006" key="4">
    <source>
        <dbReference type="Google" id="ProtNLM"/>
    </source>
</evidence>
<keyword evidence="1" id="KW-0472">Membrane</keyword>
<feature type="transmembrane region" description="Helical" evidence="1">
    <location>
        <begin position="12"/>
        <end position="40"/>
    </location>
</feature>
<keyword evidence="3" id="KW-1185">Reference proteome</keyword>
<evidence type="ECO:0000313" key="3">
    <source>
        <dbReference type="Proteomes" id="UP001162480"/>
    </source>
</evidence>
<organism evidence="2 3">
    <name type="scientific">Octopus vulgaris</name>
    <name type="common">Common octopus</name>
    <dbReference type="NCBI Taxonomy" id="6645"/>
    <lineage>
        <taxon>Eukaryota</taxon>
        <taxon>Metazoa</taxon>
        <taxon>Spiralia</taxon>
        <taxon>Lophotrochozoa</taxon>
        <taxon>Mollusca</taxon>
        <taxon>Cephalopoda</taxon>
        <taxon>Coleoidea</taxon>
        <taxon>Octopodiformes</taxon>
        <taxon>Octopoda</taxon>
        <taxon>Incirrata</taxon>
        <taxon>Octopodidae</taxon>
        <taxon>Octopus</taxon>
    </lineage>
</organism>
<dbReference type="EMBL" id="OX597830">
    <property type="protein sequence ID" value="CAI9734975.1"/>
    <property type="molecule type" value="Genomic_DNA"/>
</dbReference>
<gene>
    <name evidence="2" type="ORF">OCTVUL_1B006871</name>
</gene>
<dbReference type="Proteomes" id="UP001162480">
    <property type="component" value="Chromosome 17"/>
</dbReference>
<name>A0AA36FE58_OCTVU</name>
<sequence length="94" mass="9871">MEKSEEERNLYLLLLFFGAIASVAVVIVAVVVVVAAIAFASACGNANYETGIDNDVIDACVESVVNDDGSNDCVNGSIRGSDNRCMRHCATKGV</sequence>